<feature type="domain" description="NFACT protein RNA binding" evidence="4">
    <location>
        <begin position="209"/>
        <end position="295"/>
    </location>
</feature>
<dbReference type="GO" id="GO:0008168">
    <property type="term" value="F:methyltransferase activity"/>
    <property type="evidence" value="ECO:0007669"/>
    <property type="project" value="UniProtKB-KW"/>
</dbReference>
<feature type="domain" description="Thil AANH" evidence="3">
    <location>
        <begin position="2"/>
        <end position="121"/>
    </location>
</feature>
<dbReference type="Pfam" id="PF18297">
    <property type="entry name" value="NFACT-R_2"/>
    <property type="match status" value="1"/>
</dbReference>
<dbReference type="InterPro" id="IPR020536">
    <property type="entry name" value="ThiI_AANH"/>
</dbReference>
<keyword evidence="5" id="KW-0489">Methyltransferase</keyword>
<dbReference type="Pfam" id="PF02568">
    <property type="entry name" value="ThiI"/>
    <property type="match status" value="1"/>
</dbReference>
<evidence type="ECO:0000259" key="3">
    <source>
        <dbReference type="Pfam" id="PF02568"/>
    </source>
</evidence>
<dbReference type="SUPFAM" id="SSF52402">
    <property type="entry name" value="Adenine nucleotide alpha hydrolases-like"/>
    <property type="match status" value="1"/>
</dbReference>
<sequence length="330" mass="37553">MEQGLNVRCLHMISPFFGKPNKVQHWESLYNLTIETIDISEKYIEMLQQRPRYGFGKVLNPCIDCKMLMMNIAYNRMLELGASFIISGEVIGQRPMSQRKEALNLISNRVNIQNILLRPLCAQHLSPTDPEHSGLVDRTKLLAFFGRGRKEQLQLANSMGIQEIPTPAGGCKLAEKENARRYWLVLTKLKNPTVQDFNLANVGRQYWYNNYWLIIGRNKEDNQKLEVLASQNDTLITLKDIPGPTGLARNTTLWDSKILYEAASLVASYSQVAIKKEMPIELQLTSQTESICLTVIPSRTGLFTKECFQFEDVKQAIKNEFHPSIATAVS</sequence>
<dbReference type="GO" id="GO:0032259">
    <property type="term" value="P:methylation"/>
    <property type="evidence" value="ECO:0007669"/>
    <property type="project" value="UniProtKB-KW"/>
</dbReference>
<keyword evidence="6" id="KW-1185">Reference proteome</keyword>
<gene>
    <name evidence="5" type="primary">trmU</name>
    <name evidence="5" type="ordered locus">LI0658</name>
</gene>
<dbReference type="KEGG" id="lip:LI0658"/>
<dbReference type="STRING" id="363253.LI0658"/>
<keyword evidence="2" id="KW-0067">ATP-binding</keyword>
<dbReference type="eggNOG" id="COG1293">
    <property type="taxonomic scope" value="Bacteria"/>
</dbReference>
<dbReference type="Proteomes" id="UP000002430">
    <property type="component" value="Chromosome"/>
</dbReference>
<dbReference type="GO" id="GO:0004810">
    <property type="term" value="F:CCA tRNA nucleotidyltransferase activity"/>
    <property type="evidence" value="ECO:0007669"/>
    <property type="project" value="InterPro"/>
</dbReference>
<evidence type="ECO:0000313" key="5">
    <source>
        <dbReference type="EMBL" id="CAJ54712.1"/>
    </source>
</evidence>
<dbReference type="Gene3D" id="3.40.50.620">
    <property type="entry name" value="HUPs"/>
    <property type="match status" value="1"/>
</dbReference>
<dbReference type="InterPro" id="IPR014729">
    <property type="entry name" value="Rossmann-like_a/b/a_fold"/>
</dbReference>
<evidence type="ECO:0000259" key="4">
    <source>
        <dbReference type="Pfam" id="PF18297"/>
    </source>
</evidence>
<protein>
    <submittedName>
        <fullName evidence="5">Predicted tRNA(5-methylaminomethyl-2-thiouridylate) methyltransferase, contains the PP-loop ATPase domain</fullName>
    </submittedName>
</protein>
<dbReference type="InterPro" id="IPR059101">
    <property type="entry name" value="NFACT-R_2"/>
</dbReference>
<name>Q1MQL5_LAWIP</name>
<dbReference type="EMBL" id="AM180252">
    <property type="protein sequence ID" value="CAJ54712.1"/>
    <property type="molecule type" value="Genomic_DNA"/>
</dbReference>
<dbReference type="HOGENOM" id="CLU_053822_0_0_7"/>
<proteinExistence type="predicted"/>
<keyword evidence="1" id="KW-0547">Nucleotide-binding</keyword>
<reference evidence="5 6" key="1">
    <citation type="submission" date="2005-11" db="EMBL/GenBank/DDBJ databases">
        <title>The complete genome sequence of Lawsonia intracellularis: the causative agent of proliferative enteropathy.</title>
        <authorList>
            <person name="Kaur K."/>
            <person name="Zhang Q."/>
            <person name="Beckler D."/>
            <person name="Munir S."/>
            <person name="Li L."/>
            <person name="Kinsley K."/>
            <person name="Herron L."/>
            <person name="Peterson A."/>
            <person name="May B."/>
            <person name="Singh S."/>
            <person name="Gebhart C."/>
            <person name="Kapur V."/>
        </authorList>
    </citation>
    <scope>NUCLEOTIDE SEQUENCE [LARGE SCALE GENOMIC DNA]</scope>
    <source>
        <strain evidence="5 6">PHE/MN1-00</strain>
    </source>
</reference>
<evidence type="ECO:0000256" key="2">
    <source>
        <dbReference type="ARBA" id="ARBA00022840"/>
    </source>
</evidence>
<dbReference type="AlphaFoldDB" id="Q1MQL5"/>
<keyword evidence="5" id="KW-0808">Transferase</keyword>
<dbReference type="eggNOG" id="COG0301">
    <property type="taxonomic scope" value="Bacteria"/>
</dbReference>
<accession>Q1MQL5</accession>
<dbReference type="GO" id="GO:0005524">
    <property type="term" value="F:ATP binding"/>
    <property type="evidence" value="ECO:0007669"/>
    <property type="project" value="UniProtKB-KW"/>
</dbReference>
<evidence type="ECO:0000313" key="6">
    <source>
        <dbReference type="Proteomes" id="UP000002430"/>
    </source>
</evidence>
<organism evidence="5 6">
    <name type="scientific">Lawsonia intracellularis (strain PHE/MN1-00)</name>
    <dbReference type="NCBI Taxonomy" id="363253"/>
    <lineage>
        <taxon>Bacteria</taxon>
        <taxon>Pseudomonadati</taxon>
        <taxon>Thermodesulfobacteriota</taxon>
        <taxon>Desulfovibrionia</taxon>
        <taxon>Desulfovibrionales</taxon>
        <taxon>Desulfovibrionaceae</taxon>
        <taxon>Lawsonia</taxon>
    </lineage>
</organism>
<evidence type="ECO:0000256" key="1">
    <source>
        <dbReference type="ARBA" id="ARBA00022741"/>
    </source>
</evidence>